<dbReference type="Proteomes" id="UP000267536">
    <property type="component" value="Unassembled WGS sequence"/>
</dbReference>
<gene>
    <name evidence="2" type="ORF">EF294_02515</name>
</gene>
<evidence type="ECO:0000256" key="1">
    <source>
        <dbReference type="SAM" id="Phobius"/>
    </source>
</evidence>
<dbReference type="RefSeq" id="WP_123925427.1">
    <property type="nucleotide sequence ID" value="NZ_JBPSDP010000009.1"/>
</dbReference>
<keyword evidence="3" id="KW-1185">Reference proteome</keyword>
<protein>
    <submittedName>
        <fullName evidence="2">Uncharacterized protein</fullName>
    </submittedName>
</protein>
<evidence type="ECO:0000313" key="3">
    <source>
        <dbReference type="Proteomes" id="UP000267536"/>
    </source>
</evidence>
<name>A0A3N4GXT0_9ACTN</name>
<dbReference type="OrthoDB" id="10017461at2"/>
<accession>A0A3N4GXT0</accession>
<comment type="caution">
    <text evidence="2">The sequence shown here is derived from an EMBL/GenBank/DDBJ whole genome shotgun (WGS) entry which is preliminary data.</text>
</comment>
<organism evidence="2 3">
    <name type="scientific">Gordonia oryzae</name>
    <dbReference type="NCBI Taxonomy" id="2487349"/>
    <lineage>
        <taxon>Bacteria</taxon>
        <taxon>Bacillati</taxon>
        <taxon>Actinomycetota</taxon>
        <taxon>Actinomycetes</taxon>
        <taxon>Mycobacteriales</taxon>
        <taxon>Gordoniaceae</taxon>
        <taxon>Gordonia</taxon>
    </lineage>
</organism>
<keyword evidence="1" id="KW-1133">Transmembrane helix</keyword>
<dbReference type="AlphaFoldDB" id="A0A3N4GXT0"/>
<keyword evidence="1" id="KW-0472">Membrane</keyword>
<sequence length="155" mass="15864">MTAPQPQRRRAGWLVLAVAVIGIAVLAGALVALGIADRDGARVEVSSEVATTPALGPGIKLAPERGPANPEAATPPSISTLCAAYGRARSVTVEADGTPGPIPGALRNLAALARNYPDSGVQSDAPQLELVATRGYTYPRDFYGATLNIGRACGY</sequence>
<dbReference type="EMBL" id="RKMH01000002">
    <property type="protein sequence ID" value="RPA65648.1"/>
    <property type="molecule type" value="Genomic_DNA"/>
</dbReference>
<keyword evidence="1" id="KW-0812">Transmembrane</keyword>
<evidence type="ECO:0000313" key="2">
    <source>
        <dbReference type="EMBL" id="RPA65648.1"/>
    </source>
</evidence>
<feature type="transmembrane region" description="Helical" evidence="1">
    <location>
        <begin position="12"/>
        <end position="36"/>
    </location>
</feature>
<proteinExistence type="predicted"/>
<reference evidence="2 3" key="1">
    <citation type="submission" date="2018-11" db="EMBL/GenBank/DDBJ databases">
        <title>Draft genome sequence of Gordonia sp. RS15-1S isolated from rice stems.</title>
        <authorList>
            <person name="Muangham S."/>
        </authorList>
    </citation>
    <scope>NUCLEOTIDE SEQUENCE [LARGE SCALE GENOMIC DNA]</scope>
    <source>
        <strain evidence="2 3">RS15-1S</strain>
    </source>
</reference>